<comment type="similarity">
    <text evidence="2">Belongs to the DoxX family.</text>
</comment>
<comment type="subcellular location">
    <subcellularLocation>
        <location evidence="1">Cell membrane</location>
        <topology evidence="1">Multi-pass membrane protein</topology>
    </subcellularLocation>
</comment>
<feature type="transmembrane region" description="Helical" evidence="7">
    <location>
        <begin position="106"/>
        <end position="125"/>
    </location>
</feature>
<dbReference type="InterPro" id="IPR051907">
    <property type="entry name" value="DoxX-like_oxidoreductase"/>
</dbReference>
<keyword evidence="6 7" id="KW-0472">Membrane</keyword>
<dbReference type="Pfam" id="PF07681">
    <property type="entry name" value="DoxX"/>
    <property type="match status" value="1"/>
</dbReference>
<gene>
    <name evidence="8" type="ORF">PJ311_08475</name>
</gene>
<evidence type="ECO:0000256" key="5">
    <source>
        <dbReference type="ARBA" id="ARBA00022989"/>
    </source>
</evidence>
<evidence type="ECO:0000313" key="8">
    <source>
        <dbReference type="EMBL" id="MDA7026643.1"/>
    </source>
</evidence>
<evidence type="ECO:0000256" key="4">
    <source>
        <dbReference type="ARBA" id="ARBA00022692"/>
    </source>
</evidence>
<evidence type="ECO:0000256" key="7">
    <source>
        <dbReference type="SAM" id="Phobius"/>
    </source>
</evidence>
<keyword evidence="4 7" id="KW-0812">Transmembrane</keyword>
<dbReference type="PANTHER" id="PTHR33452:SF1">
    <property type="entry name" value="INNER MEMBRANE PROTEIN YPHA-RELATED"/>
    <property type="match status" value="1"/>
</dbReference>
<evidence type="ECO:0000256" key="1">
    <source>
        <dbReference type="ARBA" id="ARBA00004651"/>
    </source>
</evidence>
<dbReference type="RefSeq" id="WP_271340496.1">
    <property type="nucleotide sequence ID" value="NZ_JAQKAB010000005.1"/>
</dbReference>
<keyword evidence="9" id="KW-1185">Reference proteome</keyword>
<dbReference type="Proteomes" id="UP001211894">
    <property type="component" value="Unassembled WGS sequence"/>
</dbReference>
<reference evidence="8 9" key="1">
    <citation type="submission" date="2023-01" db="EMBL/GenBank/DDBJ databases">
        <title>Bacillus changyiensis sp. nov., isolated from a coastal deposit.</title>
        <authorList>
            <person name="Xiao G."/>
            <person name="Lai Q."/>
            <person name="Hu Z."/>
            <person name="Shao Z."/>
        </authorList>
    </citation>
    <scope>NUCLEOTIDE SEQUENCE [LARGE SCALE GENOMIC DNA]</scope>
    <source>
        <strain evidence="8 9">CLL-7-23</strain>
    </source>
</reference>
<evidence type="ECO:0000256" key="2">
    <source>
        <dbReference type="ARBA" id="ARBA00006679"/>
    </source>
</evidence>
<comment type="caution">
    <text evidence="8">The sequence shown here is derived from an EMBL/GenBank/DDBJ whole genome shotgun (WGS) entry which is preliminary data.</text>
</comment>
<keyword evidence="3" id="KW-1003">Cell membrane</keyword>
<feature type="transmembrane region" description="Helical" evidence="7">
    <location>
        <begin position="46"/>
        <end position="67"/>
    </location>
</feature>
<dbReference type="PANTHER" id="PTHR33452">
    <property type="entry name" value="OXIDOREDUCTASE CATD-RELATED"/>
    <property type="match status" value="1"/>
</dbReference>
<organism evidence="8 9">
    <name type="scientific">Bacillus changyiensis</name>
    <dbReference type="NCBI Taxonomy" id="3004103"/>
    <lineage>
        <taxon>Bacteria</taxon>
        <taxon>Bacillati</taxon>
        <taxon>Bacillota</taxon>
        <taxon>Bacilli</taxon>
        <taxon>Bacillales</taxon>
        <taxon>Bacillaceae</taxon>
        <taxon>Bacillus</taxon>
    </lineage>
</organism>
<dbReference type="EMBL" id="JAQKAB010000005">
    <property type="protein sequence ID" value="MDA7026643.1"/>
    <property type="molecule type" value="Genomic_DNA"/>
</dbReference>
<accession>A0ABT4X2X1</accession>
<protein>
    <submittedName>
        <fullName evidence="8">DoxX family protein</fullName>
    </submittedName>
</protein>
<dbReference type="InterPro" id="IPR032808">
    <property type="entry name" value="DoxX"/>
</dbReference>
<sequence length="141" mass="15157">MNKKYEVGALILRLITGLTFLLHGIHKLQGGFDNTVGFFNSFGIPGFLAYVVVFIELVGGVLMILGVGTRIIGFLFAVVVVGAIFTVKLSAGFIGTDGSMGYEFDLALLAIAIHLMLNGSQLLSLDSLFRQKRKAKTVSES</sequence>
<proteinExistence type="inferred from homology"/>
<evidence type="ECO:0000256" key="3">
    <source>
        <dbReference type="ARBA" id="ARBA00022475"/>
    </source>
</evidence>
<evidence type="ECO:0000313" key="9">
    <source>
        <dbReference type="Proteomes" id="UP001211894"/>
    </source>
</evidence>
<feature type="transmembrane region" description="Helical" evidence="7">
    <location>
        <begin position="74"/>
        <end position="94"/>
    </location>
</feature>
<name>A0ABT4X2X1_9BACI</name>
<feature type="transmembrane region" description="Helical" evidence="7">
    <location>
        <begin position="7"/>
        <end position="26"/>
    </location>
</feature>
<evidence type="ECO:0000256" key="6">
    <source>
        <dbReference type="ARBA" id="ARBA00023136"/>
    </source>
</evidence>
<keyword evidence="5 7" id="KW-1133">Transmembrane helix</keyword>